<dbReference type="UniPathway" id="UPA00219"/>
<feature type="transmembrane region" description="Helical" evidence="1">
    <location>
        <begin position="37"/>
        <end position="56"/>
    </location>
</feature>
<comment type="function">
    <text evidence="1">Involved in peptidoglycan biosynthesis. Transports lipid-linked peptidoglycan precursors from the inner to the outer leaflet of the cytoplasmic membrane.</text>
</comment>
<keyword evidence="1" id="KW-1003">Cell membrane</keyword>
<comment type="subcellular location">
    <subcellularLocation>
        <location evidence="1">Cell membrane</location>
        <topology evidence="1">Multi-pass membrane protein</topology>
    </subcellularLocation>
</comment>
<proteinExistence type="inferred from homology"/>
<sequence length="271" mass="30034">MDLFTDKLLIISFFLMTVTVIETLAYATRISGARVRLISTAVSLFSTMVIFSRMSVMFQQPLMGKLIVEAPNRDPLSFLQDQYRILIAVTTLGVLVGIIMFPTFISIFSRGIIELSEEKGSVLAVVRKWANLRGGRKVLAYIRLPRFADLRGITLQTIPKRLFVLNIVISAVYTTGVMSALYASLIVPEDYRQAAVLSSGIINGIATILLTLFIDPKVSVLADRVAKKESSYIYLKSYSVTMIGSKLAGTVAAQLVFLPAALYVAWFVMWI</sequence>
<feature type="transmembrane region" description="Helical" evidence="1">
    <location>
        <begin position="163"/>
        <end position="187"/>
    </location>
</feature>
<dbReference type="GO" id="GO:0009252">
    <property type="term" value="P:peptidoglycan biosynthetic process"/>
    <property type="evidence" value="ECO:0007669"/>
    <property type="project" value="UniProtKB-UniRule"/>
</dbReference>
<keyword evidence="1" id="KW-0472">Membrane</keyword>
<keyword evidence="1" id="KW-0133">Cell shape</keyword>
<keyword evidence="1" id="KW-0813">Transport</keyword>
<comment type="pathway">
    <text evidence="1">Cell wall biogenesis; peptidoglycan biosynthesis.</text>
</comment>
<evidence type="ECO:0000313" key="2">
    <source>
        <dbReference type="EMBL" id="RID88311.1"/>
    </source>
</evidence>
<evidence type="ECO:0000256" key="1">
    <source>
        <dbReference type="HAMAP-Rule" id="MF_02077"/>
    </source>
</evidence>
<comment type="similarity">
    <text evidence="1">Belongs to the Amj family.</text>
</comment>
<gene>
    <name evidence="1" type="primary">amj</name>
    <name evidence="2" type="ORF">D1970_02105</name>
</gene>
<dbReference type="OrthoDB" id="7888986at2"/>
<dbReference type="AlphaFoldDB" id="A0A398BGJ6"/>
<name>A0A398BGJ6_9BACI</name>
<feature type="transmembrane region" description="Helical" evidence="1">
    <location>
        <begin position="247"/>
        <end position="269"/>
    </location>
</feature>
<accession>A0A398BGJ6</accession>
<dbReference type="HAMAP" id="MF_02077">
    <property type="entry name" value="Amj_flippase"/>
    <property type="match status" value="1"/>
</dbReference>
<keyword evidence="1" id="KW-0961">Cell wall biogenesis/degradation</keyword>
<dbReference type="GO" id="GO:0071555">
    <property type="term" value="P:cell wall organization"/>
    <property type="evidence" value="ECO:0007669"/>
    <property type="project" value="UniProtKB-KW"/>
</dbReference>
<keyword evidence="3" id="KW-1185">Reference proteome</keyword>
<keyword evidence="1" id="KW-0812">Transmembrane</keyword>
<keyword evidence="1" id="KW-1133">Transmembrane helix</keyword>
<dbReference type="Proteomes" id="UP000265816">
    <property type="component" value="Unassembled WGS sequence"/>
</dbReference>
<evidence type="ECO:0000313" key="3">
    <source>
        <dbReference type="Proteomes" id="UP000265816"/>
    </source>
</evidence>
<organism evidence="2 3">
    <name type="scientific">Mesobacillus zeae</name>
    <dbReference type="NCBI Taxonomy" id="1917180"/>
    <lineage>
        <taxon>Bacteria</taxon>
        <taxon>Bacillati</taxon>
        <taxon>Bacillota</taxon>
        <taxon>Bacilli</taxon>
        <taxon>Bacillales</taxon>
        <taxon>Bacillaceae</taxon>
        <taxon>Mesobacillus</taxon>
    </lineage>
</organism>
<dbReference type="InterPro" id="IPR021260">
    <property type="entry name" value="Amj"/>
</dbReference>
<comment type="caution">
    <text evidence="1">Lacks conserved residue(s) required for the propagation of feature annotation.</text>
</comment>
<protein>
    <recommendedName>
        <fullName evidence="1">Lipid II flippase Amj</fullName>
    </recommendedName>
</protein>
<dbReference type="GO" id="GO:0015648">
    <property type="term" value="F:lipid-linked peptidoglycan transporter activity"/>
    <property type="evidence" value="ECO:0007669"/>
    <property type="project" value="UniProtKB-UniRule"/>
</dbReference>
<dbReference type="RefSeq" id="WP_119111229.1">
    <property type="nucleotide sequence ID" value="NZ_CBCSEO010000008.1"/>
</dbReference>
<comment type="caution">
    <text evidence="2">The sequence shown here is derived from an EMBL/GenBank/DDBJ whole genome shotgun (WGS) entry which is preliminary data.</text>
</comment>
<reference evidence="2 3" key="1">
    <citation type="submission" date="2018-08" db="EMBL/GenBank/DDBJ databases">
        <title>Bacillus jemisoniae sp. nov., Bacillus chryseoplanitiae sp. nov., Bacillus resnikiae sp. nov., and Bacillus frankliniae sp. nov., isolated from Viking spacecraft and associated surfaces.</title>
        <authorList>
            <person name="Seuylemezian A."/>
            <person name="Vaishampayan P."/>
        </authorList>
    </citation>
    <scope>NUCLEOTIDE SEQUENCE [LARGE SCALE GENOMIC DNA]</scope>
    <source>
        <strain evidence="2 3">JJ-247</strain>
    </source>
</reference>
<dbReference type="EMBL" id="QWVT01000007">
    <property type="protein sequence ID" value="RID88311.1"/>
    <property type="molecule type" value="Genomic_DNA"/>
</dbReference>
<dbReference type="GO" id="GO:0005886">
    <property type="term" value="C:plasma membrane"/>
    <property type="evidence" value="ECO:0007669"/>
    <property type="project" value="UniProtKB-SubCell"/>
</dbReference>
<dbReference type="GO" id="GO:0008360">
    <property type="term" value="P:regulation of cell shape"/>
    <property type="evidence" value="ECO:0007669"/>
    <property type="project" value="UniProtKB-KW"/>
</dbReference>
<dbReference type="Pfam" id="PF10997">
    <property type="entry name" value="Amj"/>
    <property type="match status" value="1"/>
</dbReference>
<feature type="transmembrane region" description="Helical" evidence="1">
    <location>
        <begin position="85"/>
        <end position="108"/>
    </location>
</feature>
<keyword evidence="1" id="KW-0573">Peptidoglycan synthesis</keyword>
<feature type="transmembrane region" description="Helical" evidence="1">
    <location>
        <begin position="194"/>
        <end position="214"/>
    </location>
</feature>